<dbReference type="RefSeq" id="WP_060765510.1">
    <property type="nucleotide sequence ID" value="NZ_LCYA01000341.1"/>
</dbReference>
<dbReference type="InterPro" id="IPR050336">
    <property type="entry name" value="Chromosome_partition/occlusion"/>
</dbReference>
<dbReference type="GO" id="GO:0005694">
    <property type="term" value="C:chromosome"/>
    <property type="evidence" value="ECO:0007669"/>
    <property type="project" value="TreeGrafter"/>
</dbReference>
<evidence type="ECO:0000256" key="2">
    <source>
        <dbReference type="SAM" id="MobiDB-lite"/>
    </source>
</evidence>
<dbReference type="Pfam" id="PF02195">
    <property type="entry name" value="ParB_N"/>
    <property type="match status" value="1"/>
</dbReference>
<dbReference type="Proteomes" id="UP000061348">
    <property type="component" value="Unassembled WGS sequence"/>
</dbReference>
<dbReference type="SUPFAM" id="SSF110849">
    <property type="entry name" value="ParB/Sulfiredoxin"/>
    <property type="match status" value="1"/>
</dbReference>
<reference evidence="4 5" key="1">
    <citation type="submission" date="2015-05" db="EMBL/GenBank/DDBJ databases">
        <title>A genomic and transcriptomic approach to investigate the blue pigment phenotype in Pseudomonas fluorescens.</title>
        <authorList>
            <person name="Andreani N.A."/>
            <person name="Cardazzo B."/>
        </authorList>
    </citation>
    <scope>NUCLEOTIDE SEQUENCE [LARGE SCALE GENOMIC DNA]</scope>
    <source>
        <strain evidence="4 5">Ps_22</strain>
    </source>
</reference>
<protein>
    <submittedName>
        <fullName evidence="4">Chromosome-partitioning protein Spo0J</fullName>
    </submittedName>
</protein>
<proteinExistence type="inferred from homology"/>
<dbReference type="SUPFAM" id="SSF109709">
    <property type="entry name" value="KorB DNA-binding domain-like"/>
    <property type="match status" value="1"/>
</dbReference>
<dbReference type="GO" id="GO:0003677">
    <property type="term" value="F:DNA binding"/>
    <property type="evidence" value="ECO:0007669"/>
    <property type="project" value="InterPro"/>
</dbReference>
<gene>
    <name evidence="4" type="primary">spo0C</name>
    <name evidence="4" type="ORF">PFLmoz3_06342</name>
</gene>
<dbReference type="NCBIfam" id="TIGR00180">
    <property type="entry name" value="parB_part"/>
    <property type="match status" value="1"/>
</dbReference>
<dbReference type="GO" id="GO:0007059">
    <property type="term" value="P:chromosome segregation"/>
    <property type="evidence" value="ECO:0007669"/>
    <property type="project" value="TreeGrafter"/>
</dbReference>
<evidence type="ECO:0000313" key="5">
    <source>
        <dbReference type="Proteomes" id="UP000061348"/>
    </source>
</evidence>
<dbReference type="PANTHER" id="PTHR33375:SF1">
    <property type="entry name" value="CHROMOSOME-PARTITIONING PROTEIN PARB-RELATED"/>
    <property type="match status" value="1"/>
</dbReference>
<dbReference type="InterPro" id="IPR004437">
    <property type="entry name" value="ParB/RepB/Spo0J"/>
</dbReference>
<comment type="caution">
    <text evidence="4">The sequence shown here is derived from an EMBL/GenBank/DDBJ whole genome shotgun (WGS) entry which is preliminary data.</text>
</comment>
<dbReference type="PANTHER" id="PTHR33375">
    <property type="entry name" value="CHROMOSOME-PARTITIONING PROTEIN PARB-RELATED"/>
    <property type="match status" value="1"/>
</dbReference>
<dbReference type="InterPro" id="IPR036086">
    <property type="entry name" value="ParB/Sulfiredoxin_sf"/>
</dbReference>
<evidence type="ECO:0000313" key="4">
    <source>
        <dbReference type="EMBL" id="KWV68364.1"/>
    </source>
</evidence>
<evidence type="ECO:0000256" key="1">
    <source>
        <dbReference type="ARBA" id="ARBA00006295"/>
    </source>
</evidence>
<dbReference type="Gene3D" id="3.90.1530.10">
    <property type="entry name" value="Conserved hypothetical protein from pyrococcus furiosus pfu- 392566-001, ParB domain"/>
    <property type="match status" value="1"/>
</dbReference>
<dbReference type="Gene3D" id="1.10.10.2830">
    <property type="match status" value="1"/>
</dbReference>
<dbReference type="AlphaFoldDB" id="A0A120FVH1"/>
<dbReference type="SMART" id="SM00470">
    <property type="entry name" value="ParB"/>
    <property type="match status" value="1"/>
</dbReference>
<name>A0A120FVH1_PSEFL</name>
<organism evidence="4 5">
    <name type="scientific">Pseudomonas fluorescens</name>
    <dbReference type="NCBI Taxonomy" id="294"/>
    <lineage>
        <taxon>Bacteria</taxon>
        <taxon>Pseudomonadati</taxon>
        <taxon>Pseudomonadota</taxon>
        <taxon>Gammaproteobacteria</taxon>
        <taxon>Pseudomonadales</taxon>
        <taxon>Pseudomonadaceae</taxon>
        <taxon>Pseudomonas</taxon>
    </lineage>
</organism>
<dbReference type="InterPro" id="IPR003115">
    <property type="entry name" value="ParB_N"/>
</dbReference>
<dbReference type="EMBL" id="LCYA01000341">
    <property type="protein sequence ID" value="KWV68364.1"/>
    <property type="molecule type" value="Genomic_DNA"/>
</dbReference>
<sequence length="338" mass="37288">MAKSEDYPGQKKTPPLWVTGVRPPAEIAEPNLRVSVADMLAAQRAEQEDSAPVPTPVAAPTPGHNDESLAASDSGVLAEVKVESIRVSPFQPRLTFSEAAIEDLANSIASVGLVKPLTVRPIGEGAYELIGGERRWRAHKLLGRETVTAYVRSVTDAMAKILALTDNEGQEALTEYERGRSYAAIMRAREESSIRALARRVGVNHSIVSRCLLLMDLPEEVRAILDTNPGLIGGKWAKDFIEFSRTEPALLLQAVTSMRDHQWTQEHALRWLAKEVASRDQQKTPSKFTDKEISGIGKVRVDGKKVELRCEKTVDAKRLAEQFEAFLKTIDRSLITSE</sequence>
<comment type="similarity">
    <text evidence="1">Belongs to the ParB family.</text>
</comment>
<accession>A0A120FVH1</accession>
<evidence type="ECO:0000259" key="3">
    <source>
        <dbReference type="SMART" id="SM00470"/>
    </source>
</evidence>
<feature type="region of interest" description="Disordered" evidence="2">
    <location>
        <begin position="1"/>
        <end position="23"/>
    </location>
</feature>
<feature type="region of interest" description="Disordered" evidence="2">
    <location>
        <begin position="39"/>
        <end position="69"/>
    </location>
</feature>
<feature type="domain" description="ParB-like N-terminal" evidence="3">
    <location>
        <begin position="78"/>
        <end position="168"/>
    </location>
</feature>
<dbReference type="PATRIC" id="fig|294.194.peg.7070"/>